<dbReference type="Proteomes" id="UP000796761">
    <property type="component" value="Unassembled WGS sequence"/>
</dbReference>
<dbReference type="InterPro" id="IPR008919">
    <property type="entry name" value="Retrov_capsid_N"/>
</dbReference>
<dbReference type="PANTHER" id="PTHR40389">
    <property type="entry name" value="ENDOGENOUS RETROVIRUS GROUP K MEMBER 24 GAG POLYPROTEIN-RELATED"/>
    <property type="match status" value="1"/>
</dbReference>
<reference evidence="3" key="1">
    <citation type="submission" date="2019-04" db="EMBL/GenBank/DDBJ databases">
        <title>Genome assembly of Zosterops borbonicus 15179.</title>
        <authorList>
            <person name="Leroy T."/>
            <person name="Anselmetti Y."/>
            <person name="Tilak M.-K."/>
            <person name="Nabholz B."/>
        </authorList>
    </citation>
    <scope>NUCLEOTIDE SEQUENCE</scope>
    <source>
        <strain evidence="3">HGM_15179</strain>
        <tissue evidence="3">Muscle</tissue>
    </source>
</reference>
<evidence type="ECO:0000313" key="3">
    <source>
        <dbReference type="EMBL" id="TRZ14801.1"/>
    </source>
</evidence>
<protein>
    <recommendedName>
        <fullName evidence="2">Retroviral nucleocapsid Gag protein p24 C-terminal domain-containing protein</fullName>
    </recommendedName>
</protein>
<dbReference type="GO" id="GO:0008270">
    <property type="term" value="F:zinc ion binding"/>
    <property type="evidence" value="ECO:0007669"/>
    <property type="project" value="InterPro"/>
</dbReference>
<dbReference type="Pfam" id="PF19317">
    <property type="entry name" value="Gag_p24_C"/>
    <property type="match status" value="1"/>
</dbReference>
<gene>
    <name evidence="3" type="ORF">HGM15179_012296</name>
</gene>
<accession>A0A8K1GB44</accession>
<dbReference type="InterPro" id="IPR050195">
    <property type="entry name" value="Primate_lentivir_Gag_pol-like"/>
</dbReference>
<feature type="region of interest" description="Disordered" evidence="1">
    <location>
        <begin position="160"/>
        <end position="182"/>
    </location>
</feature>
<dbReference type="Gene3D" id="1.10.375.10">
    <property type="entry name" value="Human Immunodeficiency Virus Type 1 Capsid Protein"/>
    <property type="match status" value="1"/>
</dbReference>
<dbReference type="OrthoDB" id="9048915at2759"/>
<dbReference type="InterPro" id="IPR036875">
    <property type="entry name" value="Znf_CCHC_sf"/>
</dbReference>
<keyword evidence="4" id="KW-1185">Reference proteome</keyword>
<evidence type="ECO:0000256" key="1">
    <source>
        <dbReference type="SAM" id="MobiDB-lite"/>
    </source>
</evidence>
<comment type="caution">
    <text evidence="3">The sequence shown here is derived from an EMBL/GenBank/DDBJ whole genome shotgun (WGS) entry which is preliminary data.</text>
</comment>
<dbReference type="GO" id="GO:0003676">
    <property type="term" value="F:nucleic acid binding"/>
    <property type="evidence" value="ECO:0007669"/>
    <property type="project" value="InterPro"/>
</dbReference>
<feature type="domain" description="Retroviral nucleocapsid Gag protein p24 C-terminal" evidence="2">
    <location>
        <begin position="58"/>
        <end position="126"/>
    </location>
</feature>
<dbReference type="InterPro" id="IPR008916">
    <property type="entry name" value="Retrov_capsid_C"/>
</dbReference>
<organism evidence="3 4">
    <name type="scientific">Zosterops borbonicus</name>
    <dbReference type="NCBI Taxonomy" id="364589"/>
    <lineage>
        <taxon>Eukaryota</taxon>
        <taxon>Metazoa</taxon>
        <taxon>Chordata</taxon>
        <taxon>Craniata</taxon>
        <taxon>Vertebrata</taxon>
        <taxon>Euteleostomi</taxon>
        <taxon>Archelosauria</taxon>
        <taxon>Archosauria</taxon>
        <taxon>Dinosauria</taxon>
        <taxon>Saurischia</taxon>
        <taxon>Theropoda</taxon>
        <taxon>Coelurosauria</taxon>
        <taxon>Aves</taxon>
        <taxon>Neognathae</taxon>
        <taxon>Neoaves</taxon>
        <taxon>Telluraves</taxon>
        <taxon>Australaves</taxon>
        <taxon>Passeriformes</taxon>
        <taxon>Sylvioidea</taxon>
        <taxon>Zosteropidae</taxon>
        <taxon>Zosterops</taxon>
    </lineage>
</organism>
<dbReference type="AlphaFoldDB" id="A0A8K1GB44"/>
<dbReference type="PANTHER" id="PTHR40389:SF3">
    <property type="entry name" value="IGE-BINDING PROTEIN"/>
    <property type="match status" value="1"/>
</dbReference>
<evidence type="ECO:0000259" key="2">
    <source>
        <dbReference type="Pfam" id="PF19317"/>
    </source>
</evidence>
<name>A0A8K1GB44_9PASS</name>
<sequence>MAKDIHGDEITLKHLMGEGDWETPVKQASDIPRPVLEKVMRLAEKAFLEMRPSGPLHYLGIFQGPSEHYLQFIERLSAAVEQQVDDEIARRQVVRSLAFTHANEVCKKTMLTLPKTPKPILQDYIQVVMEVVPMMAPGCPGRRDQHHRTVTAATEVTQTPATMPTPRTPGQMRRPSRGPADRPCALCGKKGHWWQACPLKQEFHKFRESKESGKKGR</sequence>
<dbReference type="SUPFAM" id="SSF47353">
    <property type="entry name" value="Retrovirus capsid dimerization domain-like"/>
    <property type="match status" value="1"/>
</dbReference>
<dbReference type="Gene3D" id="1.10.1200.30">
    <property type="match status" value="1"/>
</dbReference>
<dbReference type="InterPro" id="IPR045345">
    <property type="entry name" value="Gag_p24_C"/>
</dbReference>
<dbReference type="SUPFAM" id="SSF57756">
    <property type="entry name" value="Retrovirus zinc finger-like domains"/>
    <property type="match status" value="1"/>
</dbReference>
<dbReference type="EMBL" id="SWJQ01000407">
    <property type="protein sequence ID" value="TRZ14801.1"/>
    <property type="molecule type" value="Genomic_DNA"/>
</dbReference>
<evidence type="ECO:0000313" key="4">
    <source>
        <dbReference type="Proteomes" id="UP000796761"/>
    </source>
</evidence>
<proteinExistence type="predicted"/>
<dbReference type="GO" id="GO:0016032">
    <property type="term" value="P:viral process"/>
    <property type="evidence" value="ECO:0007669"/>
    <property type="project" value="InterPro"/>
</dbReference>